<proteinExistence type="inferred from homology"/>
<reference evidence="5" key="2">
    <citation type="submission" date="2023-06" db="EMBL/GenBank/DDBJ databases">
        <authorList>
            <person name="Ma L."/>
            <person name="Liu K.-W."/>
            <person name="Li Z."/>
            <person name="Hsiao Y.-Y."/>
            <person name="Qi Y."/>
            <person name="Fu T."/>
            <person name="Tang G."/>
            <person name="Zhang D."/>
            <person name="Sun W.-H."/>
            <person name="Liu D.-K."/>
            <person name="Li Y."/>
            <person name="Chen G.-Z."/>
            <person name="Liu X.-D."/>
            <person name="Liao X.-Y."/>
            <person name="Jiang Y.-T."/>
            <person name="Yu X."/>
            <person name="Hao Y."/>
            <person name="Huang J."/>
            <person name="Zhao X.-W."/>
            <person name="Ke S."/>
            <person name="Chen Y.-Y."/>
            <person name="Wu W.-L."/>
            <person name="Hsu J.-L."/>
            <person name="Lin Y.-F."/>
            <person name="Huang M.-D."/>
            <person name="Li C.-Y."/>
            <person name="Huang L."/>
            <person name="Wang Z.-W."/>
            <person name="Zhao X."/>
            <person name="Zhong W.-Y."/>
            <person name="Peng D.-H."/>
            <person name="Ahmad S."/>
            <person name="Lan S."/>
            <person name="Zhang J.-S."/>
            <person name="Tsai W.-C."/>
            <person name="Van De Peer Y."/>
            <person name="Liu Z.-J."/>
        </authorList>
    </citation>
    <scope>NUCLEOTIDE SEQUENCE</scope>
    <source>
        <strain evidence="5">SCP</strain>
        <tissue evidence="5">Leaves</tissue>
    </source>
</reference>
<dbReference type="GO" id="GO:0004185">
    <property type="term" value="F:serine-type carboxypeptidase activity"/>
    <property type="evidence" value="ECO:0007669"/>
    <property type="project" value="InterPro"/>
</dbReference>
<keyword evidence="5" id="KW-0645">Protease</keyword>
<evidence type="ECO:0000256" key="4">
    <source>
        <dbReference type="SAM" id="SignalP"/>
    </source>
</evidence>
<keyword evidence="5" id="KW-0378">Hydrolase</keyword>
<keyword evidence="5" id="KW-0121">Carboxypeptidase</keyword>
<dbReference type="PRINTS" id="PR00724">
    <property type="entry name" value="CRBOXYPTASEC"/>
</dbReference>
<evidence type="ECO:0000256" key="1">
    <source>
        <dbReference type="ARBA" id="ARBA00009431"/>
    </source>
</evidence>
<feature type="signal peptide" evidence="4">
    <location>
        <begin position="1"/>
        <end position="27"/>
    </location>
</feature>
<feature type="chain" id="PRO_5043317115" evidence="4">
    <location>
        <begin position="28"/>
        <end position="441"/>
    </location>
</feature>
<organism evidence="5 6">
    <name type="scientific">Acorus gramineus</name>
    <name type="common">Dwarf sweet flag</name>
    <dbReference type="NCBI Taxonomy" id="55184"/>
    <lineage>
        <taxon>Eukaryota</taxon>
        <taxon>Viridiplantae</taxon>
        <taxon>Streptophyta</taxon>
        <taxon>Embryophyta</taxon>
        <taxon>Tracheophyta</taxon>
        <taxon>Spermatophyta</taxon>
        <taxon>Magnoliopsida</taxon>
        <taxon>Liliopsida</taxon>
        <taxon>Acoraceae</taxon>
        <taxon>Acorus</taxon>
    </lineage>
</organism>
<evidence type="ECO:0000313" key="6">
    <source>
        <dbReference type="Proteomes" id="UP001179952"/>
    </source>
</evidence>
<dbReference type="InterPro" id="IPR001563">
    <property type="entry name" value="Peptidase_S10"/>
</dbReference>
<comment type="caution">
    <text evidence="5">The sequence shown here is derived from an EMBL/GenBank/DDBJ whole genome shotgun (WGS) entry which is preliminary data.</text>
</comment>
<comment type="similarity">
    <text evidence="1">Belongs to the peptidase S10 family.</text>
</comment>
<dbReference type="EMBL" id="JAUJYN010000010">
    <property type="protein sequence ID" value="KAK1261750.1"/>
    <property type="molecule type" value="Genomic_DNA"/>
</dbReference>
<dbReference type="Gene3D" id="6.10.250.940">
    <property type="match status" value="1"/>
</dbReference>
<name>A0AAV9ABX2_ACOGR</name>
<evidence type="ECO:0000256" key="2">
    <source>
        <dbReference type="ARBA" id="ARBA00022729"/>
    </source>
</evidence>
<reference evidence="5" key="1">
    <citation type="journal article" date="2023" name="Nat. Commun.">
        <title>Diploid and tetraploid genomes of Acorus and the evolution of monocots.</title>
        <authorList>
            <person name="Ma L."/>
            <person name="Liu K.W."/>
            <person name="Li Z."/>
            <person name="Hsiao Y.Y."/>
            <person name="Qi Y."/>
            <person name="Fu T."/>
            <person name="Tang G.D."/>
            <person name="Zhang D."/>
            <person name="Sun W.H."/>
            <person name="Liu D.K."/>
            <person name="Li Y."/>
            <person name="Chen G.Z."/>
            <person name="Liu X.D."/>
            <person name="Liao X.Y."/>
            <person name="Jiang Y.T."/>
            <person name="Yu X."/>
            <person name="Hao Y."/>
            <person name="Huang J."/>
            <person name="Zhao X.W."/>
            <person name="Ke S."/>
            <person name="Chen Y.Y."/>
            <person name="Wu W.L."/>
            <person name="Hsu J.L."/>
            <person name="Lin Y.F."/>
            <person name="Huang M.D."/>
            <person name="Li C.Y."/>
            <person name="Huang L."/>
            <person name="Wang Z.W."/>
            <person name="Zhao X."/>
            <person name="Zhong W.Y."/>
            <person name="Peng D.H."/>
            <person name="Ahmad S."/>
            <person name="Lan S."/>
            <person name="Zhang J.S."/>
            <person name="Tsai W.C."/>
            <person name="Van de Peer Y."/>
            <person name="Liu Z.J."/>
        </authorList>
    </citation>
    <scope>NUCLEOTIDE SEQUENCE</scope>
    <source>
        <strain evidence="5">SCP</strain>
    </source>
</reference>
<dbReference type="Pfam" id="PF00450">
    <property type="entry name" value="Peptidase_S10"/>
    <property type="match status" value="2"/>
</dbReference>
<evidence type="ECO:0000313" key="5">
    <source>
        <dbReference type="EMBL" id="KAK1261750.1"/>
    </source>
</evidence>
<gene>
    <name evidence="5" type="ORF">QJS04_geneDACA018461</name>
</gene>
<dbReference type="AlphaFoldDB" id="A0AAV9ABX2"/>
<keyword evidence="2 4" id="KW-0732">Signal</keyword>
<dbReference type="SUPFAM" id="SSF53474">
    <property type="entry name" value="alpha/beta-Hydrolases"/>
    <property type="match status" value="1"/>
</dbReference>
<dbReference type="PANTHER" id="PTHR11802:SF132">
    <property type="entry name" value="SERINE CARBOXYPEPTIDASE-LIKE 36-RELATED"/>
    <property type="match status" value="1"/>
</dbReference>
<evidence type="ECO:0000256" key="3">
    <source>
        <dbReference type="ARBA" id="ARBA00023180"/>
    </source>
</evidence>
<dbReference type="Gene3D" id="3.40.50.1820">
    <property type="entry name" value="alpha/beta hydrolase"/>
    <property type="match status" value="1"/>
</dbReference>
<keyword evidence="3" id="KW-0325">Glycoprotein</keyword>
<protein>
    <submittedName>
        <fullName evidence="5">Serine carboxypeptidase-like 38</fullName>
    </submittedName>
</protein>
<dbReference type="GO" id="GO:0005773">
    <property type="term" value="C:vacuole"/>
    <property type="evidence" value="ECO:0007669"/>
    <property type="project" value="TreeGrafter"/>
</dbReference>
<dbReference type="GO" id="GO:0006508">
    <property type="term" value="P:proteolysis"/>
    <property type="evidence" value="ECO:0007669"/>
    <property type="project" value="InterPro"/>
</dbReference>
<accession>A0AAV9ABX2</accession>
<dbReference type="PANTHER" id="PTHR11802">
    <property type="entry name" value="SERINE PROTEASE FAMILY S10 SERINE CARBOXYPEPTIDASE"/>
    <property type="match status" value="1"/>
</dbReference>
<dbReference type="Proteomes" id="UP001179952">
    <property type="component" value="Unassembled WGS sequence"/>
</dbReference>
<dbReference type="Gene3D" id="3.40.50.12670">
    <property type="match status" value="1"/>
</dbReference>
<dbReference type="InterPro" id="IPR029058">
    <property type="entry name" value="AB_hydrolase_fold"/>
</dbReference>
<keyword evidence="6" id="KW-1185">Reference proteome</keyword>
<sequence>MATKKKKLSLGISVLLVVVVFESFVAAKTGLPDMQTTKDDNLIDFLPNQPEGVDFLQYSGYITVNEGKEIELFYYFAGATGDNPTSKPLILCFTGHEFPISSIASWGFQQYGPFRISDDGNQLTRNPHAWNQLANFIFVESPAGVGFSKAADPQFMMSVTRAIDIPYVYNFLFGWFERFPEFRNNDFYLAGQGSFGVSGPKLAQIILANNHMSNGTFINLKGLLIGNANFLLSPNADEQPETDYMWYYGMISDTAWSHPNCVIDPDVDDWDDDCMDFFMDKANMKQNFKYNIYQAQCPNVKPADVDPNSLYTGFYECFDYPVSLYLNTPSVQRSLHVESNGLYLWPTDPSGEYGTIPTFTATQANLLRFNWTVQSDWRPWFVNPLEVAGYAMTYKEGLTFATVRNSGSKVGLDQPERAFTIFKSFLDNTPLPSSPYFPFSS</sequence>